<dbReference type="Pfam" id="PF00512">
    <property type="entry name" value="HisKA"/>
    <property type="match status" value="1"/>
</dbReference>
<dbReference type="PANTHER" id="PTHR45569">
    <property type="entry name" value="SENSOR PROTEIN KDPD"/>
    <property type="match status" value="1"/>
</dbReference>
<keyword evidence="8" id="KW-0418">Kinase</keyword>
<evidence type="ECO:0000256" key="8">
    <source>
        <dbReference type="ARBA" id="ARBA00022777"/>
    </source>
</evidence>
<dbReference type="Gene3D" id="3.30.565.10">
    <property type="entry name" value="Histidine kinase-like ATPase, C-terminal domain"/>
    <property type="match status" value="1"/>
</dbReference>
<feature type="transmembrane region" description="Helical" evidence="13">
    <location>
        <begin position="12"/>
        <end position="34"/>
    </location>
</feature>
<dbReference type="InterPro" id="IPR025201">
    <property type="entry name" value="KdpD_TM"/>
</dbReference>
<comment type="caution">
    <text evidence="15">The sequence shown here is derived from an EMBL/GenBank/DDBJ whole genome shotgun (WGS) entry which is preliminary data.</text>
</comment>
<dbReference type="SUPFAM" id="SSF47384">
    <property type="entry name" value="Homodimeric domain of signal transducing histidine kinase"/>
    <property type="match status" value="1"/>
</dbReference>
<accession>A0ABV2CR56</accession>
<dbReference type="CDD" id="cd00075">
    <property type="entry name" value="HATPase"/>
    <property type="match status" value="1"/>
</dbReference>
<organism evidence="15 16">
    <name type="scientific">Uliginosibacterium paludis</name>
    <dbReference type="NCBI Taxonomy" id="1615952"/>
    <lineage>
        <taxon>Bacteria</taxon>
        <taxon>Pseudomonadati</taxon>
        <taxon>Pseudomonadota</taxon>
        <taxon>Betaproteobacteria</taxon>
        <taxon>Rhodocyclales</taxon>
        <taxon>Zoogloeaceae</taxon>
        <taxon>Uliginosibacterium</taxon>
    </lineage>
</organism>
<keyword evidence="16" id="KW-1185">Reference proteome</keyword>
<evidence type="ECO:0000256" key="7">
    <source>
        <dbReference type="ARBA" id="ARBA00022741"/>
    </source>
</evidence>
<dbReference type="PRINTS" id="PR00344">
    <property type="entry name" value="BCTRLSENSOR"/>
</dbReference>
<keyword evidence="10 13" id="KW-1133">Transmembrane helix</keyword>
<protein>
    <recommendedName>
        <fullName evidence="3">histidine kinase</fullName>
        <ecNumber evidence="3">2.7.13.3</ecNumber>
    </recommendedName>
</protein>
<keyword evidence="12 13" id="KW-0472">Membrane</keyword>
<dbReference type="PROSITE" id="PS50109">
    <property type="entry name" value="HIS_KIN"/>
    <property type="match status" value="1"/>
</dbReference>
<evidence type="ECO:0000256" key="4">
    <source>
        <dbReference type="ARBA" id="ARBA00022553"/>
    </source>
</evidence>
<dbReference type="EC" id="2.7.13.3" evidence="3"/>
<dbReference type="CDD" id="cd00082">
    <property type="entry name" value="HisKA"/>
    <property type="match status" value="1"/>
</dbReference>
<dbReference type="InterPro" id="IPR005467">
    <property type="entry name" value="His_kinase_dom"/>
</dbReference>
<evidence type="ECO:0000256" key="12">
    <source>
        <dbReference type="ARBA" id="ARBA00023136"/>
    </source>
</evidence>
<keyword evidence="6 13" id="KW-0812">Transmembrane</keyword>
<dbReference type="SMART" id="SM00387">
    <property type="entry name" value="HATPase_c"/>
    <property type="match status" value="1"/>
</dbReference>
<proteinExistence type="predicted"/>
<keyword evidence="11" id="KW-0902">Two-component regulatory system</keyword>
<gene>
    <name evidence="15" type="ORF">ABVT11_11300</name>
</gene>
<keyword evidence="7" id="KW-0547">Nucleotide-binding</keyword>
<sequence length="509" mass="54664">MNTACPASLIRPALRGYLVATAGVALLTALSHPLVGQVEPTNMVMLYLLLVVAVALRYPHGPAAWSAIAGVLAFDYFHVPPRLSFEVGDVQYLLTFAVMLIVGLLLAQLTTRLRLHAVAARAGELAAQRQYELARALSGTIAPEQVCALLAAFAAERFGGRAELWWQSSSHALGRIGPPHTAGNEALYRALVETVMREGRAHDQEDLASPGEHLLMLPLDAPMRRRGVLVLCVPEAQWSPELPLALGNVALVTAIALERLHYVSVAQQATVEMERERLRSTLLSALSHDIRTPLTVMVGQAEALAEAPAGRVREQAQALREQALRMSELVNKLLDMARLQASGVSLRRDWQSVEEIVGAALAHLGEALAAHRITLALAPDLPLLEFDAVLIERVLCNLLENAAKFSPAGREIRIEALGRGEVIEIAVADEGVGVPAEHPERLFEAFVRGEAQGAVTGLGLGLSICRIIVEAHGGSLQAENRAQGGARFSFTLPCSAQPPMLPESESAHV</sequence>
<comment type="catalytic activity">
    <reaction evidence="1">
        <text>ATP + protein L-histidine = ADP + protein N-phospho-L-histidine.</text>
        <dbReference type="EC" id="2.7.13.3"/>
    </reaction>
</comment>
<dbReference type="InterPro" id="IPR052023">
    <property type="entry name" value="Histidine_kinase_KdpD"/>
</dbReference>
<dbReference type="InterPro" id="IPR038318">
    <property type="entry name" value="KdpD_sf"/>
</dbReference>
<evidence type="ECO:0000256" key="10">
    <source>
        <dbReference type="ARBA" id="ARBA00022989"/>
    </source>
</evidence>
<evidence type="ECO:0000256" key="2">
    <source>
        <dbReference type="ARBA" id="ARBA00004141"/>
    </source>
</evidence>
<evidence type="ECO:0000256" key="3">
    <source>
        <dbReference type="ARBA" id="ARBA00012438"/>
    </source>
</evidence>
<dbReference type="SUPFAM" id="SSF55874">
    <property type="entry name" value="ATPase domain of HSP90 chaperone/DNA topoisomerase II/histidine kinase"/>
    <property type="match status" value="1"/>
</dbReference>
<dbReference type="InterPro" id="IPR003594">
    <property type="entry name" value="HATPase_dom"/>
</dbReference>
<comment type="subcellular location">
    <subcellularLocation>
        <location evidence="2">Membrane</location>
        <topology evidence="2">Multi-pass membrane protein</topology>
    </subcellularLocation>
</comment>
<dbReference type="InterPro" id="IPR003661">
    <property type="entry name" value="HisK_dim/P_dom"/>
</dbReference>
<dbReference type="Gene3D" id="3.30.450.40">
    <property type="match status" value="1"/>
</dbReference>
<dbReference type="RefSeq" id="WP_345929048.1">
    <property type="nucleotide sequence ID" value="NZ_JBDIVF010000008.1"/>
</dbReference>
<dbReference type="PANTHER" id="PTHR45569:SF1">
    <property type="entry name" value="SENSOR PROTEIN KDPD"/>
    <property type="match status" value="1"/>
</dbReference>
<evidence type="ECO:0000256" key="5">
    <source>
        <dbReference type="ARBA" id="ARBA00022679"/>
    </source>
</evidence>
<dbReference type="InterPro" id="IPR036097">
    <property type="entry name" value="HisK_dim/P_sf"/>
</dbReference>
<keyword evidence="5" id="KW-0808">Transferase</keyword>
<evidence type="ECO:0000256" key="11">
    <source>
        <dbReference type="ARBA" id="ARBA00023012"/>
    </source>
</evidence>
<feature type="domain" description="Histidine kinase" evidence="14">
    <location>
        <begin position="285"/>
        <end position="496"/>
    </location>
</feature>
<reference evidence="15 16" key="1">
    <citation type="submission" date="2024-07" db="EMBL/GenBank/DDBJ databases">
        <title>Uliginosibacterium paludis KCTC:42655.</title>
        <authorList>
            <person name="Kim M.K."/>
        </authorList>
    </citation>
    <scope>NUCLEOTIDE SEQUENCE [LARGE SCALE GENOMIC DNA]</scope>
    <source>
        <strain evidence="15 16">KCTC 42655</strain>
    </source>
</reference>
<dbReference type="EMBL" id="JBEWLZ010000005">
    <property type="protein sequence ID" value="MET1490411.1"/>
    <property type="molecule type" value="Genomic_DNA"/>
</dbReference>
<keyword evidence="4" id="KW-0597">Phosphoprotein</keyword>
<evidence type="ECO:0000313" key="16">
    <source>
        <dbReference type="Proteomes" id="UP001548590"/>
    </source>
</evidence>
<evidence type="ECO:0000256" key="1">
    <source>
        <dbReference type="ARBA" id="ARBA00000085"/>
    </source>
</evidence>
<feature type="transmembrane region" description="Helical" evidence="13">
    <location>
        <begin position="91"/>
        <end position="111"/>
    </location>
</feature>
<evidence type="ECO:0000313" key="15">
    <source>
        <dbReference type="EMBL" id="MET1490411.1"/>
    </source>
</evidence>
<evidence type="ECO:0000256" key="13">
    <source>
        <dbReference type="SAM" id="Phobius"/>
    </source>
</evidence>
<dbReference type="Proteomes" id="UP001548590">
    <property type="component" value="Unassembled WGS sequence"/>
</dbReference>
<dbReference type="InterPro" id="IPR029016">
    <property type="entry name" value="GAF-like_dom_sf"/>
</dbReference>
<keyword evidence="9" id="KW-0067">ATP-binding</keyword>
<dbReference type="InterPro" id="IPR004358">
    <property type="entry name" value="Sig_transdc_His_kin-like_C"/>
</dbReference>
<name>A0ABV2CR56_9RHOO</name>
<dbReference type="InterPro" id="IPR036890">
    <property type="entry name" value="HATPase_C_sf"/>
</dbReference>
<dbReference type="Gene3D" id="1.10.287.130">
    <property type="match status" value="1"/>
</dbReference>
<dbReference type="Pfam" id="PF13493">
    <property type="entry name" value="DUF4118"/>
    <property type="match status" value="1"/>
</dbReference>
<dbReference type="SMART" id="SM00388">
    <property type="entry name" value="HisKA"/>
    <property type="match status" value="1"/>
</dbReference>
<dbReference type="Pfam" id="PF02518">
    <property type="entry name" value="HATPase_c"/>
    <property type="match status" value="1"/>
</dbReference>
<evidence type="ECO:0000259" key="14">
    <source>
        <dbReference type="PROSITE" id="PS50109"/>
    </source>
</evidence>
<evidence type="ECO:0000256" key="6">
    <source>
        <dbReference type="ARBA" id="ARBA00022692"/>
    </source>
</evidence>
<evidence type="ECO:0000256" key="9">
    <source>
        <dbReference type="ARBA" id="ARBA00022840"/>
    </source>
</evidence>
<dbReference type="Gene3D" id="1.20.120.620">
    <property type="entry name" value="Backbone structure of the membrane domain of e. Coli histidine kinase receptor kdpd"/>
    <property type="match status" value="1"/>
</dbReference>